<evidence type="ECO:0000313" key="5">
    <source>
        <dbReference type="EMBL" id="KAK9692257.1"/>
    </source>
</evidence>
<gene>
    <name evidence="5" type="ORF">RND81_09G252000</name>
</gene>
<dbReference type="NCBIfam" id="TIGR01164">
    <property type="entry name" value="rplP_bact"/>
    <property type="match status" value="1"/>
</dbReference>
<dbReference type="InterPro" id="IPR036920">
    <property type="entry name" value="Ribosomal_uL16_sf"/>
</dbReference>
<reference evidence="5 6" key="1">
    <citation type="submission" date="2024-03" db="EMBL/GenBank/DDBJ databases">
        <title>WGS assembly of Saponaria officinalis var. Norfolk2.</title>
        <authorList>
            <person name="Jenkins J."/>
            <person name="Shu S."/>
            <person name="Grimwood J."/>
            <person name="Barry K."/>
            <person name="Goodstein D."/>
            <person name="Schmutz J."/>
            <person name="Leebens-Mack J."/>
            <person name="Osbourn A."/>
        </authorList>
    </citation>
    <scope>NUCLEOTIDE SEQUENCE [LARGE SCALE GENOMIC DNA]</scope>
    <source>
        <strain evidence="6">cv. Norfolk2</strain>
        <strain evidence="5">JIC</strain>
        <tissue evidence="5">Leaf</tissue>
    </source>
</reference>
<sequence length="234" mass="25531">MATRALSRICKSPLIESLSQTSFISRSFMSIKHSMSSSPLRKEIPSLIDKSRLFPMAGLVPGSLGRSVGLGSIAAKPHCQSSLGSSWSSQSSRLFSTSGVYPNMTLRFNKQRRNRGEIKGITDNHISFGKYGLEALEPAWITAKQITAGQLAIKRNMKGGKLFLRIFPHKPVSLRPAETRMGRGKGNVAFWVAGVRAGRILFEIDGVPESVARRAISVAASKMPIKTRFVKSLG</sequence>
<evidence type="ECO:0000256" key="1">
    <source>
        <dbReference type="ARBA" id="ARBA00008931"/>
    </source>
</evidence>
<dbReference type="AlphaFoldDB" id="A0AAW1IS40"/>
<evidence type="ECO:0000256" key="2">
    <source>
        <dbReference type="ARBA" id="ARBA00022980"/>
    </source>
</evidence>
<dbReference type="InterPro" id="IPR016180">
    <property type="entry name" value="Ribosomal_uL16_dom"/>
</dbReference>
<dbReference type="FunFam" id="3.90.1170.10:FF:000001">
    <property type="entry name" value="50S ribosomal protein L16"/>
    <property type="match status" value="1"/>
</dbReference>
<dbReference type="PRINTS" id="PR00060">
    <property type="entry name" value="RIBOSOMALL16"/>
</dbReference>
<evidence type="ECO:0000256" key="4">
    <source>
        <dbReference type="RuleBase" id="RU004413"/>
    </source>
</evidence>
<dbReference type="GO" id="GO:0019843">
    <property type="term" value="F:rRNA binding"/>
    <property type="evidence" value="ECO:0007669"/>
    <property type="project" value="InterPro"/>
</dbReference>
<comment type="similarity">
    <text evidence="1 4">Belongs to the universal ribosomal protein uL16 family.</text>
</comment>
<evidence type="ECO:0000313" key="6">
    <source>
        <dbReference type="Proteomes" id="UP001443914"/>
    </source>
</evidence>
<evidence type="ECO:0000256" key="3">
    <source>
        <dbReference type="ARBA" id="ARBA00023274"/>
    </source>
</evidence>
<dbReference type="InterPro" id="IPR020798">
    <property type="entry name" value="Ribosomal_uL16_CS"/>
</dbReference>
<dbReference type="InterPro" id="IPR047873">
    <property type="entry name" value="Ribosomal_uL16"/>
</dbReference>
<name>A0AAW1IS40_SAPOF</name>
<comment type="caution">
    <text evidence="5">The sequence shown here is derived from an EMBL/GenBank/DDBJ whole genome shotgun (WGS) entry which is preliminary data.</text>
</comment>
<evidence type="ECO:0008006" key="7">
    <source>
        <dbReference type="Google" id="ProtNLM"/>
    </source>
</evidence>
<proteinExistence type="inferred from homology"/>
<dbReference type="GO" id="GO:0032543">
    <property type="term" value="P:mitochondrial translation"/>
    <property type="evidence" value="ECO:0007669"/>
    <property type="project" value="TreeGrafter"/>
</dbReference>
<dbReference type="SUPFAM" id="SSF54686">
    <property type="entry name" value="Ribosomal protein L16p/L10e"/>
    <property type="match status" value="1"/>
</dbReference>
<organism evidence="5 6">
    <name type="scientific">Saponaria officinalis</name>
    <name type="common">Common soapwort</name>
    <name type="synonym">Lychnis saponaria</name>
    <dbReference type="NCBI Taxonomy" id="3572"/>
    <lineage>
        <taxon>Eukaryota</taxon>
        <taxon>Viridiplantae</taxon>
        <taxon>Streptophyta</taxon>
        <taxon>Embryophyta</taxon>
        <taxon>Tracheophyta</taxon>
        <taxon>Spermatophyta</taxon>
        <taxon>Magnoliopsida</taxon>
        <taxon>eudicotyledons</taxon>
        <taxon>Gunneridae</taxon>
        <taxon>Pentapetalae</taxon>
        <taxon>Caryophyllales</taxon>
        <taxon>Caryophyllaceae</taxon>
        <taxon>Caryophylleae</taxon>
        <taxon>Saponaria</taxon>
    </lineage>
</organism>
<dbReference type="PANTHER" id="PTHR12220">
    <property type="entry name" value="50S/60S RIBOSOMAL PROTEIN L16"/>
    <property type="match status" value="1"/>
</dbReference>
<keyword evidence="2 4" id="KW-0689">Ribosomal protein</keyword>
<dbReference type="PANTHER" id="PTHR12220:SF13">
    <property type="entry name" value="LARGE RIBOSOMAL SUBUNIT PROTEIN UL16M"/>
    <property type="match status" value="1"/>
</dbReference>
<accession>A0AAW1IS40</accession>
<dbReference type="Pfam" id="PF00252">
    <property type="entry name" value="Ribosomal_L16"/>
    <property type="match status" value="1"/>
</dbReference>
<dbReference type="GO" id="GO:0005762">
    <property type="term" value="C:mitochondrial large ribosomal subunit"/>
    <property type="evidence" value="ECO:0007669"/>
    <property type="project" value="TreeGrafter"/>
</dbReference>
<protein>
    <recommendedName>
        <fullName evidence="7">Ribosomal protein L16</fullName>
    </recommendedName>
</protein>
<dbReference type="GO" id="GO:0003735">
    <property type="term" value="F:structural constituent of ribosome"/>
    <property type="evidence" value="ECO:0007669"/>
    <property type="project" value="InterPro"/>
</dbReference>
<dbReference type="Proteomes" id="UP001443914">
    <property type="component" value="Unassembled WGS sequence"/>
</dbReference>
<dbReference type="EMBL" id="JBDFQZ010000009">
    <property type="protein sequence ID" value="KAK9692258.1"/>
    <property type="molecule type" value="Genomic_DNA"/>
</dbReference>
<keyword evidence="6" id="KW-1185">Reference proteome</keyword>
<dbReference type="Gene3D" id="3.90.1170.10">
    <property type="entry name" value="Ribosomal protein L10e/L16"/>
    <property type="match status" value="1"/>
</dbReference>
<keyword evidence="3 4" id="KW-0687">Ribonucleoprotein</keyword>
<dbReference type="EMBL" id="JBDFQZ010000009">
    <property type="protein sequence ID" value="KAK9692257.1"/>
    <property type="molecule type" value="Genomic_DNA"/>
</dbReference>
<dbReference type="PROSITE" id="PS00701">
    <property type="entry name" value="RIBOSOMAL_L16_2"/>
    <property type="match status" value="1"/>
</dbReference>
<dbReference type="InterPro" id="IPR000114">
    <property type="entry name" value="Ribosomal_uL16_bact-type"/>
</dbReference>
<dbReference type="CDD" id="cd01433">
    <property type="entry name" value="Ribosomal_L16_L10e"/>
    <property type="match status" value="1"/>
</dbReference>